<evidence type="ECO:0000256" key="4">
    <source>
        <dbReference type="SAM" id="MobiDB-lite"/>
    </source>
</evidence>
<gene>
    <name evidence="7" type="ORF">NQ502_05525</name>
</gene>
<proteinExistence type="inferred from homology"/>
<dbReference type="CDD" id="cd01536">
    <property type="entry name" value="PBP1_ABC_sugar_binding-like"/>
    <property type="match status" value="1"/>
</dbReference>
<dbReference type="PANTHER" id="PTHR46847">
    <property type="entry name" value="D-ALLOSE-BINDING PERIPLASMIC PROTEIN-RELATED"/>
    <property type="match status" value="1"/>
</dbReference>
<comment type="similarity">
    <text evidence="2">Belongs to the bacterial solute-binding protein 2 family.</text>
</comment>
<feature type="signal peptide" evidence="5">
    <location>
        <begin position="1"/>
        <end position="18"/>
    </location>
</feature>
<feature type="compositionally biased region" description="Basic and acidic residues" evidence="4">
    <location>
        <begin position="24"/>
        <end position="39"/>
    </location>
</feature>
<dbReference type="Gene3D" id="3.40.50.2300">
    <property type="match status" value="2"/>
</dbReference>
<comment type="subcellular location">
    <subcellularLocation>
        <location evidence="1">Cell envelope</location>
    </subcellularLocation>
</comment>
<feature type="region of interest" description="Disordered" evidence="4">
    <location>
        <begin position="22"/>
        <end position="50"/>
    </location>
</feature>
<dbReference type="InterPro" id="IPR025997">
    <property type="entry name" value="SBP_2_dom"/>
</dbReference>
<dbReference type="PANTHER" id="PTHR46847:SF1">
    <property type="entry name" value="D-ALLOSE-BINDING PERIPLASMIC PROTEIN-RELATED"/>
    <property type="match status" value="1"/>
</dbReference>
<evidence type="ECO:0000256" key="3">
    <source>
        <dbReference type="ARBA" id="ARBA00022729"/>
    </source>
</evidence>
<evidence type="ECO:0000313" key="8">
    <source>
        <dbReference type="Proteomes" id="UP001060164"/>
    </source>
</evidence>
<dbReference type="EMBL" id="CP102290">
    <property type="protein sequence ID" value="UWP60497.1"/>
    <property type="molecule type" value="Genomic_DNA"/>
</dbReference>
<dbReference type="Proteomes" id="UP001060164">
    <property type="component" value="Chromosome"/>
</dbReference>
<accession>A0ABY5VJE1</accession>
<reference evidence="7" key="1">
    <citation type="journal article" date="2022" name="Cell">
        <title>Design, construction, and in vivo augmentation of a complex gut microbiome.</title>
        <authorList>
            <person name="Cheng A.G."/>
            <person name="Ho P.Y."/>
            <person name="Aranda-Diaz A."/>
            <person name="Jain S."/>
            <person name="Yu F.B."/>
            <person name="Meng X."/>
            <person name="Wang M."/>
            <person name="Iakiviak M."/>
            <person name="Nagashima K."/>
            <person name="Zhao A."/>
            <person name="Murugkar P."/>
            <person name="Patil A."/>
            <person name="Atabakhsh K."/>
            <person name="Weakley A."/>
            <person name="Yan J."/>
            <person name="Brumbaugh A.R."/>
            <person name="Higginbottom S."/>
            <person name="Dimas A."/>
            <person name="Shiver A.L."/>
            <person name="Deutschbauer A."/>
            <person name="Neff N."/>
            <person name="Sonnenburg J.L."/>
            <person name="Huang K.C."/>
            <person name="Fischbach M.A."/>
        </authorList>
    </citation>
    <scope>NUCLEOTIDE SEQUENCE</scope>
    <source>
        <strain evidence="7">DSM 19829</strain>
    </source>
</reference>
<organism evidence="7 8">
    <name type="scientific">Ruminococcus gauvreauii</name>
    <dbReference type="NCBI Taxonomy" id="438033"/>
    <lineage>
        <taxon>Bacteria</taxon>
        <taxon>Bacillati</taxon>
        <taxon>Bacillota</taxon>
        <taxon>Clostridia</taxon>
        <taxon>Eubacteriales</taxon>
        <taxon>Oscillospiraceae</taxon>
        <taxon>Ruminococcus</taxon>
    </lineage>
</organism>
<sequence>MKKLAVILLSAAMVLAMAGCQGNTEKETKEQTDSGKVSEEGAESASDDNSKESRRYALFLASVPNETTTSIRDQAIETAKGMGISVEVFIGNDEQATQVAQIETCITEGYDGLMIEPISSDGCLSVMKSAKEAGIAMVTVMQDCSDPSLVSAHIGADHEGAAALQMKEVCEALGGKGKIAIIDGVMGSTGQIQLTAGYESVLKDYPEIEVVEEQSGNWMIDEAMDITETWLQKYDDLDAILGQSDQMALGALQACKDAGVTINISGRDAQTAALKEVEAGNMFGTVSQSAYQMGDMAVKVITDVLDGKSVDDKYFTENAFVTKDNAAEYM</sequence>
<dbReference type="RefSeq" id="WP_049898459.1">
    <property type="nucleotide sequence ID" value="NZ_CABLBR010000042.1"/>
</dbReference>
<evidence type="ECO:0000256" key="1">
    <source>
        <dbReference type="ARBA" id="ARBA00004196"/>
    </source>
</evidence>
<dbReference type="Pfam" id="PF13407">
    <property type="entry name" value="Peripla_BP_4"/>
    <property type="match status" value="1"/>
</dbReference>
<name>A0ABY5VJE1_9FIRM</name>
<dbReference type="InterPro" id="IPR028082">
    <property type="entry name" value="Peripla_BP_I"/>
</dbReference>
<dbReference type="SUPFAM" id="SSF53822">
    <property type="entry name" value="Periplasmic binding protein-like I"/>
    <property type="match status" value="1"/>
</dbReference>
<keyword evidence="3 5" id="KW-0732">Signal</keyword>
<evidence type="ECO:0000259" key="6">
    <source>
        <dbReference type="Pfam" id="PF13407"/>
    </source>
</evidence>
<evidence type="ECO:0000256" key="5">
    <source>
        <dbReference type="SAM" id="SignalP"/>
    </source>
</evidence>
<dbReference type="PROSITE" id="PS51257">
    <property type="entry name" value="PROKAR_LIPOPROTEIN"/>
    <property type="match status" value="1"/>
</dbReference>
<keyword evidence="8" id="KW-1185">Reference proteome</keyword>
<evidence type="ECO:0000313" key="7">
    <source>
        <dbReference type="EMBL" id="UWP60497.1"/>
    </source>
</evidence>
<feature type="domain" description="Periplasmic binding protein" evidence="6">
    <location>
        <begin position="60"/>
        <end position="308"/>
    </location>
</feature>
<feature type="chain" id="PRO_5045975579" evidence="5">
    <location>
        <begin position="19"/>
        <end position="330"/>
    </location>
</feature>
<evidence type="ECO:0000256" key="2">
    <source>
        <dbReference type="ARBA" id="ARBA00007639"/>
    </source>
</evidence>
<protein>
    <submittedName>
        <fullName evidence="7">Sugar ABC transporter substrate-binding protein</fullName>
    </submittedName>
</protein>